<evidence type="ECO:0000256" key="1">
    <source>
        <dbReference type="ARBA" id="ARBA00022737"/>
    </source>
</evidence>
<dbReference type="InterPro" id="IPR027417">
    <property type="entry name" value="P-loop_NTPase"/>
</dbReference>
<dbReference type="Proteomes" id="UP001303115">
    <property type="component" value="Unassembled WGS sequence"/>
</dbReference>
<dbReference type="Gene3D" id="3.40.50.300">
    <property type="entry name" value="P-loop containing nucleotide triphosphate hydrolases"/>
    <property type="match status" value="1"/>
</dbReference>
<dbReference type="EMBL" id="MU854844">
    <property type="protein sequence ID" value="KAK4031365.1"/>
    <property type="molecule type" value="Genomic_DNA"/>
</dbReference>
<organism evidence="3 4">
    <name type="scientific">Parachaetomium inaequale</name>
    <dbReference type="NCBI Taxonomy" id="2588326"/>
    <lineage>
        <taxon>Eukaryota</taxon>
        <taxon>Fungi</taxon>
        <taxon>Dikarya</taxon>
        <taxon>Ascomycota</taxon>
        <taxon>Pezizomycotina</taxon>
        <taxon>Sordariomycetes</taxon>
        <taxon>Sordariomycetidae</taxon>
        <taxon>Sordariales</taxon>
        <taxon>Chaetomiaceae</taxon>
        <taxon>Parachaetomium</taxon>
    </lineage>
</organism>
<proteinExistence type="predicted"/>
<reference evidence="4" key="1">
    <citation type="journal article" date="2023" name="Mol. Phylogenet. Evol.">
        <title>Genome-scale phylogeny and comparative genomics of the fungal order Sordariales.</title>
        <authorList>
            <person name="Hensen N."/>
            <person name="Bonometti L."/>
            <person name="Westerberg I."/>
            <person name="Brannstrom I.O."/>
            <person name="Guillou S."/>
            <person name="Cros-Aarteil S."/>
            <person name="Calhoun S."/>
            <person name="Haridas S."/>
            <person name="Kuo A."/>
            <person name="Mondo S."/>
            <person name="Pangilinan J."/>
            <person name="Riley R."/>
            <person name="LaButti K."/>
            <person name="Andreopoulos B."/>
            <person name="Lipzen A."/>
            <person name="Chen C."/>
            <person name="Yan M."/>
            <person name="Daum C."/>
            <person name="Ng V."/>
            <person name="Clum A."/>
            <person name="Steindorff A."/>
            <person name="Ohm R.A."/>
            <person name="Martin F."/>
            <person name="Silar P."/>
            <person name="Natvig D.O."/>
            <person name="Lalanne C."/>
            <person name="Gautier V."/>
            <person name="Ament-Velasquez S.L."/>
            <person name="Kruys A."/>
            <person name="Hutchinson M.I."/>
            <person name="Powell A.J."/>
            <person name="Barry K."/>
            <person name="Miller A.N."/>
            <person name="Grigoriev I.V."/>
            <person name="Debuchy R."/>
            <person name="Gladieux P."/>
            <person name="Hiltunen Thoren M."/>
            <person name="Johannesson H."/>
        </authorList>
    </citation>
    <scope>NUCLEOTIDE SEQUENCE [LARGE SCALE GENOMIC DNA]</scope>
    <source>
        <strain evidence="4">CBS 284.82</strain>
    </source>
</reference>
<feature type="domain" description="Nephrocystin 3-like N-terminal" evidence="2">
    <location>
        <begin position="14"/>
        <end position="154"/>
    </location>
</feature>
<comment type="caution">
    <text evidence="3">The sequence shown here is derived from an EMBL/GenBank/DDBJ whole genome shotgun (WGS) entry which is preliminary data.</text>
</comment>
<sequence>MEERYLETENNIEGTCIWLNNHAVYQSWLRNDRGLLWIKGKPGAGKSTLMRYALREAKRAAAGSSTVLNFFFHGRGTSLQKSPVGLFCALVHQVGMVNGRYIKVLVDDFRARSFGAQSWSWTALELEEHLGNPILPAILMDRPVRIFIDALDECGMFLRADFSRA</sequence>
<evidence type="ECO:0000313" key="4">
    <source>
        <dbReference type="Proteomes" id="UP001303115"/>
    </source>
</evidence>
<evidence type="ECO:0000313" key="3">
    <source>
        <dbReference type="EMBL" id="KAK4031365.1"/>
    </source>
</evidence>
<accession>A0AAN6SLD6</accession>
<evidence type="ECO:0000259" key="2">
    <source>
        <dbReference type="Pfam" id="PF24883"/>
    </source>
</evidence>
<dbReference type="InterPro" id="IPR056884">
    <property type="entry name" value="NPHP3-like_N"/>
</dbReference>
<name>A0AAN6SLD6_9PEZI</name>
<dbReference type="PANTHER" id="PTHR10039:SF5">
    <property type="entry name" value="NACHT DOMAIN-CONTAINING PROTEIN"/>
    <property type="match status" value="1"/>
</dbReference>
<dbReference type="Pfam" id="PF24883">
    <property type="entry name" value="NPHP3_N"/>
    <property type="match status" value="1"/>
</dbReference>
<dbReference type="AlphaFoldDB" id="A0AAN6SLD6"/>
<keyword evidence="4" id="KW-1185">Reference proteome</keyword>
<keyword evidence="1" id="KW-0677">Repeat</keyword>
<gene>
    <name evidence="3" type="ORF">C8A01DRAFT_21398</name>
</gene>
<dbReference type="PANTHER" id="PTHR10039">
    <property type="entry name" value="AMELOGENIN"/>
    <property type="match status" value="1"/>
</dbReference>
<protein>
    <recommendedName>
        <fullName evidence="2">Nephrocystin 3-like N-terminal domain-containing protein</fullName>
    </recommendedName>
</protein>